<dbReference type="InterPro" id="IPR006176">
    <property type="entry name" value="3-OHacyl-CoA_DH_NAD-bd"/>
</dbReference>
<dbReference type="Gene3D" id="1.10.1040.10">
    <property type="entry name" value="N-(1-d-carboxylethyl)-l-norvaline Dehydrogenase, domain 2"/>
    <property type="match status" value="1"/>
</dbReference>
<evidence type="ECO:0000256" key="2">
    <source>
        <dbReference type="ARBA" id="ARBA00023239"/>
    </source>
</evidence>
<dbReference type="GO" id="GO:0016829">
    <property type="term" value="F:lyase activity"/>
    <property type="evidence" value="ECO:0007669"/>
    <property type="project" value="UniProtKB-KW"/>
</dbReference>
<dbReference type="Proteomes" id="UP000598196">
    <property type="component" value="Unassembled WGS sequence"/>
</dbReference>
<dbReference type="InterPro" id="IPR036291">
    <property type="entry name" value="NAD(P)-bd_dom_sf"/>
</dbReference>
<proteinExistence type="predicted"/>
<keyword evidence="1" id="KW-0413">Isomerase</keyword>
<sequence>MGGADLVRRENHGSVAVLLPDPRPVNVWTPELCRALQAELAQAASEDIAAIVIHSAGRSFPMDARLVEGEVDLLCGAVESLCQSIEMCPKPVVVALHGSALGTGLSIALAATARIAQANAQVGFPEVTLGLVPAAGATQRLPRLIGAEQALRMMLTGRPIPAAEGLAMGLLDHVTDAPLEPAALEVATALAAQPHPATRDRNDGLRDGRAFQQAISAARARTASGHLPAPSRIIDCIEAAQLLPFEMGLDFERAAAAELARSSQAAGLRHVFLAELRAAHFPETKQVSGMRTPTFNRLGVLGALADDIVMPALAAGLEVLLVEPDPSRLVQSLERIASAQEKAVQQGRMTARQRDTEWARLGSSTTPEVLDGCDAIIVGDPVLLSQAAAMTAPGVMIGLAMWADLLPAGREGDIVGFRQGGSRFVEISVGPQTRPEQVLVALALARHLGCTTLRTLAPGGVAARVMAAGRTAAQRLFASGENAGAITAVLAVYGLGPLGPQGDGAGAVAVSRERSDKIAARVLSAMANEGARMIEEGVVTRPSDVDFAVVAGGGFARWQGGPMFWADQRGLLILRRDLAVWAWEAPEIWTAAPLVVDLVSSSRHFADLDRV</sequence>
<evidence type="ECO:0000259" key="5">
    <source>
        <dbReference type="Pfam" id="PF02737"/>
    </source>
</evidence>
<gene>
    <name evidence="6" type="ORF">GCM10010991_02750</name>
</gene>
<dbReference type="AlphaFoldDB" id="A0A917YI48"/>
<reference evidence="6 7" key="1">
    <citation type="journal article" date="2014" name="Int. J. Syst. Evol. Microbiol.">
        <title>Complete genome sequence of Corynebacterium casei LMG S-19264T (=DSM 44701T), isolated from a smear-ripened cheese.</title>
        <authorList>
            <consortium name="US DOE Joint Genome Institute (JGI-PGF)"/>
            <person name="Walter F."/>
            <person name="Albersmeier A."/>
            <person name="Kalinowski J."/>
            <person name="Ruckert C."/>
        </authorList>
    </citation>
    <scope>NUCLEOTIDE SEQUENCE [LARGE SCALE GENOMIC DNA]</scope>
    <source>
        <strain evidence="6 7">CGMCC 1.7029</strain>
    </source>
</reference>
<dbReference type="InterPro" id="IPR008927">
    <property type="entry name" value="6-PGluconate_DH-like_C_sf"/>
</dbReference>
<protein>
    <recommendedName>
        <fullName evidence="5">3-hydroxyacyl-CoA dehydrogenase NAD binding domain-containing protein</fullName>
    </recommendedName>
</protein>
<dbReference type="CDD" id="cd06558">
    <property type="entry name" value="crotonase-like"/>
    <property type="match status" value="1"/>
</dbReference>
<name>A0A917YI48_9RHOB</name>
<evidence type="ECO:0000256" key="4">
    <source>
        <dbReference type="ARBA" id="ARBA00049556"/>
    </source>
</evidence>
<dbReference type="InterPro" id="IPR001753">
    <property type="entry name" value="Enoyl-CoA_hydra/iso"/>
</dbReference>
<dbReference type="GO" id="GO:0003857">
    <property type="term" value="F:(3S)-3-hydroxyacyl-CoA dehydrogenase (NAD+) activity"/>
    <property type="evidence" value="ECO:0007669"/>
    <property type="project" value="UniProtKB-EC"/>
</dbReference>
<keyword evidence="2" id="KW-0456">Lyase</keyword>
<keyword evidence="7" id="KW-1185">Reference proteome</keyword>
<dbReference type="OrthoDB" id="9771883at2"/>
<comment type="caution">
    <text evidence="6">The sequence shown here is derived from an EMBL/GenBank/DDBJ whole genome shotgun (WGS) entry which is preliminary data.</text>
</comment>
<dbReference type="SUPFAM" id="SSF52096">
    <property type="entry name" value="ClpP/crotonase"/>
    <property type="match status" value="1"/>
</dbReference>
<dbReference type="GO" id="GO:0006635">
    <property type="term" value="P:fatty acid beta-oxidation"/>
    <property type="evidence" value="ECO:0007669"/>
    <property type="project" value="TreeGrafter"/>
</dbReference>
<dbReference type="RefSeq" id="WP_158635556.1">
    <property type="nucleotide sequence ID" value="NZ_BMLP01000001.1"/>
</dbReference>
<dbReference type="PANTHER" id="PTHR23309">
    <property type="entry name" value="3-HYDROXYACYL-COA DEHYROGENASE"/>
    <property type="match status" value="1"/>
</dbReference>
<organism evidence="6 7">
    <name type="scientific">Gemmobacter aquaticus</name>
    <dbReference type="NCBI Taxonomy" id="490185"/>
    <lineage>
        <taxon>Bacteria</taxon>
        <taxon>Pseudomonadati</taxon>
        <taxon>Pseudomonadota</taxon>
        <taxon>Alphaproteobacteria</taxon>
        <taxon>Rhodobacterales</taxon>
        <taxon>Paracoccaceae</taxon>
        <taxon>Gemmobacter</taxon>
    </lineage>
</organism>
<evidence type="ECO:0000313" key="6">
    <source>
        <dbReference type="EMBL" id="GGO24407.1"/>
    </source>
</evidence>
<dbReference type="EMBL" id="BMLP01000001">
    <property type="protein sequence ID" value="GGO24407.1"/>
    <property type="molecule type" value="Genomic_DNA"/>
</dbReference>
<comment type="catalytic activity">
    <reaction evidence="4">
        <text>a (3S)-3-hydroxyacyl-CoA + NAD(+) = a 3-oxoacyl-CoA + NADH + H(+)</text>
        <dbReference type="Rhea" id="RHEA:22432"/>
        <dbReference type="ChEBI" id="CHEBI:15378"/>
        <dbReference type="ChEBI" id="CHEBI:57318"/>
        <dbReference type="ChEBI" id="CHEBI:57540"/>
        <dbReference type="ChEBI" id="CHEBI:57945"/>
        <dbReference type="ChEBI" id="CHEBI:90726"/>
        <dbReference type="EC" id="1.1.1.35"/>
    </reaction>
</comment>
<dbReference type="SUPFAM" id="SSF51735">
    <property type="entry name" value="NAD(P)-binding Rossmann-fold domains"/>
    <property type="match status" value="1"/>
</dbReference>
<evidence type="ECO:0000256" key="3">
    <source>
        <dbReference type="ARBA" id="ARBA00023268"/>
    </source>
</evidence>
<dbReference type="InterPro" id="IPR029045">
    <property type="entry name" value="ClpP/crotonase-like_dom_sf"/>
</dbReference>
<accession>A0A917YI48</accession>
<dbReference type="Gene3D" id="3.90.226.10">
    <property type="entry name" value="2-enoyl-CoA Hydratase, Chain A, domain 1"/>
    <property type="match status" value="1"/>
</dbReference>
<dbReference type="Pfam" id="PF00378">
    <property type="entry name" value="ECH_1"/>
    <property type="match status" value="1"/>
</dbReference>
<dbReference type="Gene3D" id="3.40.50.720">
    <property type="entry name" value="NAD(P)-binding Rossmann-like Domain"/>
    <property type="match status" value="1"/>
</dbReference>
<dbReference type="SUPFAM" id="SSF48179">
    <property type="entry name" value="6-phosphogluconate dehydrogenase C-terminal domain-like"/>
    <property type="match status" value="1"/>
</dbReference>
<keyword evidence="3" id="KW-0511">Multifunctional enzyme</keyword>
<dbReference type="GO" id="GO:0016853">
    <property type="term" value="F:isomerase activity"/>
    <property type="evidence" value="ECO:0007669"/>
    <property type="project" value="UniProtKB-KW"/>
</dbReference>
<feature type="domain" description="3-hydroxyacyl-CoA dehydrogenase NAD binding" evidence="5">
    <location>
        <begin position="302"/>
        <end position="377"/>
    </location>
</feature>
<evidence type="ECO:0000256" key="1">
    <source>
        <dbReference type="ARBA" id="ARBA00023235"/>
    </source>
</evidence>
<evidence type="ECO:0000313" key="7">
    <source>
        <dbReference type="Proteomes" id="UP000598196"/>
    </source>
</evidence>
<dbReference type="Pfam" id="PF02737">
    <property type="entry name" value="3HCDH_N"/>
    <property type="match status" value="1"/>
</dbReference>
<dbReference type="InterPro" id="IPR013328">
    <property type="entry name" value="6PGD_dom2"/>
</dbReference>
<dbReference type="GO" id="GO:0070403">
    <property type="term" value="F:NAD+ binding"/>
    <property type="evidence" value="ECO:0007669"/>
    <property type="project" value="InterPro"/>
</dbReference>